<keyword evidence="7" id="KW-0675">Receptor</keyword>
<name>A0A6A5H582_CAERE</name>
<dbReference type="GO" id="GO:0004930">
    <property type="term" value="F:G protein-coupled receptor activity"/>
    <property type="evidence" value="ECO:0007669"/>
    <property type="project" value="UniProtKB-KW"/>
</dbReference>
<organism evidence="11 12">
    <name type="scientific">Caenorhabditis remanei</name>
    <name type="common">Caenorhabditis vulgaris</name>
    <dbReference type="NCBI Taxonomy" id="31234"/>
    <lineage>
        <taxon>Eukaryota</taxon>
        <taxon>Metazoa</taxon>
        <taxon>Ecdysozoa</taxon>
        <taxon>Nematoda</taxon>
        <taxon>Chromadorea</taxon>
        <taxon>Rhabditida</taxon>
        <taxon>Rhabditina</taxon>
        <taxon>Rhabditomorpha</taxon>
        <taxon>Rhabditoidea</taxon>
        <taxon>Rhabditidae</taxon>
        <taxon>Peloderinae</taxon>
        <taxon>Caenorhabditis</taxon>
    </lineage>
</organism>
<evidence type="ECO:0000256" key="2">
    <source>
        <dbReference type="ARBA" id="ARBA00022475"/>
    </source>
</evidence>
<dbReference type="EMBL" id="WUAV01000003">
    <property type="protein sequence ID" value="KAF1762357.1"/>
    <property type="molecule type" value="Genomic_DNA"/>
</dbReference>
<keyword evidence="6 9" id="KW-0472">Membrane</keyword>
<feature type="signal peptide" evidence="10">
    <location>
        <begin position="1"/>
        <end position="17"/>
    </location>
</feature>
<comment type="caution">
    <text evidence="11">The sequence shown here is derived from an EMBL/GenBank/DDBJ whole genome shotgun (WGS) entry which is preliminary data.</text>
</comment>
<evidence type="ECO:0000256" key="6">
    <source>
        <dbReference type="ARBA" id="ARBA00023136"/>
    </source>
</evidence>
<evidence type="ECO:0000256" key="10">
    <source>
        <dbReference type="SAM" id="SignalP"/>
    </source>
</evidence>
<evidence type="ECO:0000256" key="9">
    <source>
        <dbReference type="SAM" id="Phobius"/>
    </source>
</evidence>
<keyword evidence="8" id="KW-0807">Transducer</keyword>
<evidence type="ECO:0000256" key="7">
    <source>
        <dbReference type="ARBA" id="ARBA00023170"/>
    </source>
</evidence>
<evidence type="ECO:0000313" key="11">
    <source>
        <dbReference type="EMBL" id="KAF1762357.1"/>
    </source>
</evidence>
<dbReference type="KEGG" id="crq:GCK72_010619"/>
<dbReference type="PANTHER" id="PTHR37441:SF1">
    <property type="entry name" value="G-PROTEIN COUPLED RECEPTOR-LIKE PROTEIN B0244.6-RELATED"/>
    <property type="match status" value="1"/>
</dbReference>
<keyword evidence="2" id="KW-1003">Cell membrane</keyword>
<feature type="transmembrane region" description="Helical" evidence="9">
    <location>
        <begin position="33"/>
        <end position="62"/>
    </location>
</feature>
<evidence type="ECO:0000256" key="5">
    <source>
        <dbReference type="ARBA" id="ARBA00023040"/>
    </source>
</evidence>
<dbReference type="AlphaFoldDB" id="A0A6A5H582"/>
<gene>
    <name evidence="11" type="ORF">GCK72_010619</name>
</gene>
<feature type="transmembrane region" description="Helical" evidence="9">
    <location>
        <begin position="83"/>
        <end position="105"/>
    </location>
</feature>
<evidence type="ECO:0000313" key="12">
    <source>
        <dbReference type="Proteomes" id="UP000483820"/>
    </source>
</evidence>
<comment type="subcellular location">
    <subcellularLocation>
        <location evidence="1">Cell membrane</location>
        <topology evidence="1">Multi-pass membrane protein</topology>
    </subcellularLocation>
</comment>
<proteinExistence type="predicted"/>
<dbReference type="InterPro" id="IPR040435">
    <property type="entry name" value="Put_GPCR_Chromadorea"/>
</dbReference>
<reference evidence="11 12" key="1">
    <citation type="submission" date="2019-12" db="EMBL/GenBank/DDBJ databases">
        <title>Chromosome-level assembly of the Caenorhabditis remanei genome.</title>
        <authorList>
            <person name="Teterina A.A."/>
            <person name="Willis J.H."/>
            <person name="Phillips P.C."/>
        </authorList>
    </citation>
    <scope>NUCLEOTIDE SEQUENCE [LARGE SCALE GENOMIC DNA]</scope>
    <source>
        <strain evidence="11 12">PX506</strain>
        <tissue evidence="11">Whole organism</tissue>
    </source>
</reference>
<dbReference type="GO" id="GO:0005886">
    <property type="term" value="C:plasma membrane"/>
    <property type="evidence" value="ECO:0007669"/>
    <property type="project" value="UniProtKB-SubCell"/>
</dbReference>
<dbReference type="CTD" id="9801072"/>
<dbReference type="GeneID" id="9801072"/>
<dbReference type="PANTHER" id="PTHR37441">
    <property type="entry name" value="PROTEIN CBG16518"/>
    <property type="match status" value="1"/>
</dbReference>
<protein>
    <recommendedName>
        <fullName evidence="13">G-protein coupled receptors family 1 profile domain-containing protein</fullName>
    </recommendedName>
</protein>
<evidence type="ECO:0000256" key="8">
    <source>
        <dbReference type="ARBA" id="ARBA00023224"/>
    </source>
</evidence>
<evidence type="ECO:0008006" key="13">
    <source>
        <dbReference type="Google" id="ProtNLM"/>
    </source>
</evidence>
<keyword evidence="5" id="KW-0297">G-protein coupled receptor</keyword>
<sequence>MSIVLAIPFAILQAAIAIPVSVKCTPEKCAPLIATMNFVLVFGSLIITIVILLFVLILLLCHRKDFKKQDTVSNNNLNSAIRLLTWTLITVLFVLIAEIIPFVFMEIKKHRGPKPGCYWFYHENIIVEQVSFAMIEASVWSIALIIDPSANVIFDKNVSKQAKNQVKWMRKLIVGLVRNVATRFSQKRKEEKKRIIRSGAENTI</sequence>
<keyword evidence="4 9" id="KW-1133">Transmembrane helix</keyword>
<keyword evidence="3 9" id="KW-0812">Transmembrane</keyword>
<evidence type="ECO:0000256" key="4">
    <source>
        <dbReference type="ARBA" id="ARBA00022989"/>
    </source>
</evidence>
<feature type="chain" id="PRO_5025355988" description="G-protein coupled receptors family 1 profile domain-containing protein" evidence="10">
    <location>
        <begin position="18"/>
        <end position="204"/>
    </location>
</feature>
<accession>A0A6A5H582</accession>
<evidence type="ECO:0000256" key="3">
    <source>
        <dbReference type="ARBA" id="ARBA00022692"/>
    </source>
</evidence>
<evidence type="ECO:0000256" key="1">
    <source>
        <dbReference type="ARBA" id="ARBA00004651"/>
    </source>
</evidence>
<dbReference type="Proteomes" id="UP000483820">
    <property type="component" value="Chromosome III"/>
</dbReference>
<dbReference type="RefSeq" id="XP_053587535.1">
    <property type="nucleotide sequence ID" value="XM_053727958.1"/>
</dbReference>
<keyword evidence="10" id="KW-0732">Signal</keyword>